<proteinExistence type="inferred from homology"/>
<dbReference type="PANTHER" id="PTHR30126">
    <property type="entry name" value="HTH-TYPE TRANSCRIPTIONAL REGULATOR"/>
    <property type="match status" value="1"/>
</dbReference>
<gene>
    <name evidence="6" type="ORF">ACFO5K_22665</name>
</gene>
<dbReference type="EMBL" id="JBHSDL010000028">
    <property type="protein sequence ID" value="MFC4376897.1"/>
    <property type="molecule type" value="Genomic_DNA"/>
</dbReference>
<dbReference type="PROSITE" id="PS50931">
    <property type="entry name" value="HTH_LYSR"/>
    <property type="match status" value="1"/>
</dbReference>
<keyword evidence="2" id="KW-0805">Transcription regulation</keyword>
<dbReference type="Pfam" id="PF00126">
    <property type="entry name" value="HTH_1"/>
    <property type="match status" value="1"/>
</dbReference>
<evidence type="ECO:0000256" key="1">
    <source>
        <dbReference type="ARBA" id="ARBA00009437"/>
    </source>
</evidence>
<keyword evidence="7" id="KW-1185">Reference proteome</keyword>
<name>A0ABV8VMM3_9NOCA</name>
<dbReference type="InterPro" id="IPR005119">
    <property type="entry name" value="LysR_subst-bd"/>
</dbReference>
<evidence type="ECO:0000313" key="7">
    <source>
        <dbReference type="Proteomes" id="UP001595844"/>
    </source>
</evidence>
<dbReference type="RefSeq" id="WP_378566583.1">
    <property type="nucleotide sequence ID" value="NZ_JBHSDL010000028.1"/>
</dbReference>
<protein>
    <submittedName>
        <fullName evidence="6">LysR family transcriptional regulator</fullName>
    </submittedName>
</protein>
<dbReference type="InterPro" id="IPR036388">
    <property type="entry name" value="WH-like_DNA-bd_sf"/>
</dbReference>
<evidence type="ECO:0000256" key="3">
    <source>
        <dbReference type="ARBA" id="ARBA00023125"/>
    </source>
</evidence>
<dbReference type="Gene3D" id="1.10.10.10">
    <property type="entry name" value="Winged helix-like DNA-binding domain superfamily/Winged helix DNA-binding domain"/>
    <property type="match status" value="1"/>
</dbReference>
<keyword evidence="3" id="KW-0238">DNA-binding</keyword>
<dbReference type="Gene3D" id="3.40.190.10">
    <property type="entry name" value="Periplasmic binding protein-like II"/>
    <property type="match status" value="2"/>
</dbReference>
<evidence type="ECO:0000256" key="2">
    <source>
        <dbReference type="ARBA" id="ARBA00023015"/>
    </source>
</evidence>
<accession>A0ABV8VMM3</accession>
<comment type="caution">
    <text evidence="6">The sequence shown here is derived from an EMBL/GenBank/DDBJ whole genome shotgun (WGS) entry which is preliminary data.</text>
</comment>
<dbReference type="Proteomes" id="UP001595844">
    <property type="component" value="Unassembled WGS sequence"/>
</dbReference>
<comment type="similarity">
    <text evidence="1">Belongs to the LysR transcriptional regulatory family.</text>
</comment>
<reference evidence="7" key="1">
    <citation type="journal article" date="2019" name="Int. J. Syst. Evol. Microbiol.">
        <title>The Global Catalogue of Microorganisms (GCM) 10K type strain sequencing project: providing services to taxonomists for standard genome sequencing and annotation.</title>
        <authorList>
            <consortium name="The Broad Institute Genomics Platform"/>
            <consortium name="The Broad Institute Genome Sequencing Center for Infectious Disease"/>
            <person name="Wu L."/>
            <person name="Ma J."/>
        </authorList>
    </citation>
    <scope>NUCLEOTIDE SEQUENCE [LARGE SCALE GENOMIC DNA]</scope>
    <source>
        <strain evidence="7">IBRC-M 10490</strain>
    </source>
</reference>
<dbReference type="Pfam" id="PF03466">
    <property type="entry name" value="LysR_substrate"/>
    <property type="match status" value="1"/>
</dbReference>
<dbReference type="InterPro" id="IPR036390">
    <property type="entry name" value="WH_DNA-bd_sf"/>
</dbReference>
<dbReference type="SUPFAM" id="SSF53850">
    <property type="entry name" value="Periplasmic binding protein-like II"/>
    <property type="match status" value="1"/>
</dbReference>
<dbReference type="SUPFAM" id="SSF46785">
    <property type="entry name" value="Winged helix' DNA-binding domain"/>
    <property type="match status" value="1"/>
</dbReference>
<dbReference type="InterPro" id="IPR000847">
    <property type="entry name" value="LysR_HTH_N"/>
</dbReference>
<evidence type="ECO:0000256" key="4">
    <source>
        <dbReference type="ARBA" id="ARBA00023163"/>
    </source>
</evidence>
<evidence type="ECO:0000313" key="6">
    <source>
        <dbReference type="EMBL" id="MFC4376897.1"/>
    </source>
</evidence>
<organism evidence="6 7">
    <name type="scientific">Nocardia halotolerans</name>
    <dbReference type="NCBI Taxonomy" id="1755878"/>
    <lineage>
        <taxon>Bacteria</taxon>
        <taxon>Bacillati</taxon>
        <taxon>Actinomycetota</taxon>
        <taxon>Actinomycetes</taxon>
        <taxon>Mycobacteriales</taxon>
        <taxon>Nocardiaceae</taxon>
        <taxon>Nocardia</taxon>
    </lineage>
</organism>
<feature type="domain" description="HTH lysR-type" evidence="5">
    <location>
        <begin position="8"/>
        <end position="65"/>
    </location>
</feature>
<sequence length="311" mass="32622">MPLSPRVPDLAALDLLLSVVELGSLGRAAQAHGISQPSASSRIRTLEKLVGVPVLERSTLGSRPTRAGELIVEWARAVIDAASRLDTGIETLRTEHRSQLRVAASQTIAEYLLPQWLTNLRAAAPDLSIALDSGNSADMAQAVLDGRAAIGFVESRQHFDSLDSRVIARDRLVVAVAPGHRWARRGTVDVDELAATPLLQRESGSGTRDWFEDCLARQYPGARPAPAALQLSSTTAIKAAVAAGAGPAILSSLAVAAEAAAGTLVIPTITGLELDRVLRAVWPAGTAPKGPARDLVTIAHRSGIGSGEPHQ</sequence>
<evidence type="ECO:0000259" key="5">
    <source>
        <dbReference type="PROSITE" id="PS50931"/>
    </source>
</evidence>
<dbReference type="PANTHER" id="PTHR30126:SF39">
    <property type="entry name" value="HTH-TYPE TRANSCRIPTIONAL REGULATOR CYSL"/>
    <property type="match status" value="1"/>
</dbReference>
<keyword evidence="4" id="KW-0804">Transcription</keyword>